<comment type="caution">
    <text evidence="10">The sequence shown here is derived from an EMBL/GenBank/DDBJ whole genome shotgun (WGS) entry which is preliminary data.</text>
</comment>
<dbReference type="GO" id="GO:0008270">
    <property type="term" value="F:zinc ion binding"/>
    <property type="evidence" value="ECO:0007669"/>
    <property type="project" value="UniProtKB-UniRule"/>
</dbReference>
<dbReference type="AlphaFoldDB" id="A0A1F2WN96"/>
<evidence type="ECO:0000256" key="1">
    <source>
        <dbReference type="ARBA" id="ARBA00010669"/>
    </source>
</evidence>
<comment type="cofactor">
    <cofactor evidence="8">
        <name>Zn(2+)</name>
        <dbReference type="ChEBI" id="CHEBI:29105"/>
    </cofactor>
    <text evidence="8">Binds 1 zinc ion per subunit.</text>
</comment>
<evidence type="ECO:0000259" key="9">
    <source>
        <dbReference type="PROSITE" id="PS51747"/>
    </source>
</evidence>
<dbReference type="PANTHER" id="PTHR11079">
    <property type="entry name" value="CYTOSINE DEAMINASE FAMILY MEMBER"/>
    <property type="match status" value="1"/>
</dbReference>
<feature type="active site" description="Proton donor" evidence="8">
    <location>
        <position position="48"/>
    </location>
</feature>
<evidence type="ECO:0000256" key="3">
    <source>
        <dbReference type="ARBA" id="ARBA00022694"/>
    </source>
</evidence>
<dbReference type="InterPro" id="IPR058535">
    <property type="entry name" value="MafB19-deam"/>
</dbReference>
<feature type="binding site" evidence="8">
    <location>
        <position position="79"/>
    </location>
    <ligand>
        <name>Zn(2+)</name>
        <dbReference type="ChEBI" id="CHEBI:29105"/>
        <note>catalytic</note>
    </ligand>
</feature>
<keyword evidence="6 8" id="KW-0862">Zinc</keyword>
<dbReference type="Gene3D" id="3.40.140.10">
    <property type="entry name" value="Cytidine Deaminase, domain 2"/>
    <property type="match status" value="1"/>
</dbReference>
<sequence>MEIALEEARIAAGEGEIPVGAVVVCDGNIIARAHNRRHASGNPLDHAEIIALRDAAEALGGWRLEGCSVYVTLEPCPMCAGALVQARVANLIFGARDMRLGAAGSKYNLVSDETTHHRLKVTDCIMEQECGDMLREFFRKRRA</sequence>
<dbReference type="PANTHER" id="PTHR11079:SF202">
    <property type="entry name" value="TRNA-SPECIFIC ADENOSINE DEAMINASE"/>
    <property type="match status" value="1"/>
</dbReference>
<evidence type="ECO:0000256" key="7">
    <source>
        <dbReference type="ARBA" id="ARBA00048045"/>
    </source>
</evidence>
<accession>A0A1F2WN96</accession>
<comment type="function">
    <text evidence="8">Catalyzes the deamination of adenosine to inosine at the wobble position 34 of tRNA(Arg2).</text>
</comment>
<keyword evidence="5 8" id="KW-0378">Hydrolase</keyword>
<dbReference type="InterPro" id="IPR016192">
    <property type="entry name" value="APOBEC/CMP_deaminase_Zn-bd"/>
</dbReference>
<reference evidence="10 11" key="1">
    <citation type="journal article" date="2016" name="Nat. Commun.">
        <title>Thousands of microbial genomes shed light on interconnected biogeochemical processes in an aquifer system.</title>
        <authorList>
            <person name="Anantharaman K."/>
            <person name="Brown C.T."/>
            <person name="Hug L.A."/>
            <person name="Sharon I."/>
            <person name="Castelle C.J."/>
            <person name="Probst A.J."/>
            <person name="Thomas B.C."/>
            <person name="Singh A."/>
            <person name="Wilkins M.J."/>
            <person name="Karaoz U."/>
            <person name="Brodie E.L."/>
            <person name="Williams K.H."/>
            <person name="Hubbard S.S."/>
            <person name="Banfield J.F."/>
        </authorList>
    </citation>
    <scope>NUCLEOTIDE SEQUENCE [LARGE SCALE GENOMIC DNA]</scope>
</reference>
<dbReference type="GO" id="GO:0052717">
    <property type="term" value="F:tRNA-specific adenosine-34 deaminase activity"/>
    <property type="evidence" value="ECO:0007669"/>
    <property type="project" value="UniProtKB-UniRule"/>
</dbReference>
<feature type="binding site" evidence="8">
    <location>
        <position position="46"/>
    </location>
    <ligand>
        <name>Zn(2+)</name>
        <dbReference type="ChEBI" id="CHEBI:29105"/>
        <note>catalytic</note>
    </ligand>
</feature>
<evidence type="ECO:0000256" key="5">
    <source>
        <dbReference type="ARBA" id="ARBA00022801"/>
    </source>
</evidence>
<protein>
    <recommendedName>
        <fullName evidence="8">tRNA-specific adenosine deaminase</fullName>
        <ecNumber evidence="8">3.5.4.33</ecNumber>
    </recommendedName>
</protein>
<dbReference type="Proteomes" id="UP000177876">
    <property type="component" value="Unassembled WGS sequence"/>
</dbReference>
<feature type="binding site" evidence="8">
    <location>
        <position position="76"/>
    </location>
    <ligand>
        <name>Zn(2+)</name>
        <dbReference type="ChEBI" id="CHEBI:29105"/>
        <note>catalytic</note>
    </ligand>
</feature>
<comment type="similarity">
    <text evidence="1">Belongs to the cytidine and deoxycytidylate deaminase family. ADAT2 subfamily.</text>
</comment>
<keyword evidence="4 8" id="KW-0479">Metal-binding</keyword>
<dbReference type="GO" id="GO:0002100">
    <property type="term" value="P:tRNA wobble adenosine to inosine editing"/>
    <property type="evidence" value="ECO:0007669"/>
    <property type="project" value="UniProtKB-UniRule"/>
</dbReference>
<comment type="subunit">
    <text evidence="2 8">Homodimer.</text>
</comment>
<organism evidence="10 11">
    <name type="scientific">Candidatus Solincola sediminis</name>
    <dbReference type="NCBI Taxonomy" id="1797199"/>
    <lineage>
        <taxon>Bacteria</taxon>
        <taxon>Bacillati</taxon>
        <taxon>Actinomycetota</taxon>
        <taxon>Candidatus Geothermincolia</taxon>
        <taxon>Candidatus Geothermincolales</taxon>
        <taxon>Candidatus Geothermincolaceae</taxon>
        <taxon>Candidatus Solincola</taxon>
    </lineage>
</organism>
<name>A0A1F2WN96_9ACTN</name>
<evidence type="ECO:0000256" key="4">
    <source>
        <dbReference type="ARBA" id="ARBA00022723"/>
    </source>
</evidence>
<dbReference type="CDD" id="cd01285">
    <property type="entry name" value="nucleoside_deaminase"/>
    <property type="match status" value="1"/>
</dbReference>
<dbReference type="Pfam" id="PF14437">
    <property type="entry name" value="MafB19-deam"/>
    <property type="match status" value="1"/>
</dbReference>
<dbReference type="InterPro" id="IPR028883">
    <property type="entry name" value="tRNA_aden_deaminase"/>
</dbReference>
<evidence type="ECO:0000256" key="8">
    <source>
        <dbReference type="HAMAP-Rule" id="MF_00972"/>
    </source>
</evidence>
<gene>
    <name evidence="8" type="primary">tadA</name>
    <name evidence="10" type="ORF">A2Y75_01910</name>
</gene>
<dbReference type="STRING" id="1797197.A2Y75_01910"/>
<evidence type="ECO:0000256" key="6">
    <source>
        <dbReference type="ARBA" id="ARBA00022833"/>
    </source>
</evidence>
<dbReference type="EMBL" id="MELK01000024">
    <property type="protein sequence ID" value="OFW58329.1"/>
    <property type="molecule type" value="Genomic_DNA"/>
</dbReference>
<keyword evidence="3 8" id="KW-0819">tRNA processing</keyword>
<proteinExistence type="inferred from homology"/>
<evidence type="ECO:0000313" key="10">
    <source>
        <dbReference type="EMBL" id="OFW58329.1"/>
    </source>
</evidence>
<dbReference type="PROSITE" id="PS51747">
    <property type="entry name" value="CYT_DCMP_DEAMINASES_2"/>
    <property type="match status" value="1"/>
</dbReference>
<dbReference type="InterPro" id="IPR016193">
    <property type="entry name" value="Cytidine_deaminase-like"/>
</dbReference>
<dbReference type="HAMAP" id="MF_00972">
    <property type="entry name" value="tRNA_aden_deaminase"/>
    <property type="match status" value="1"/>
</dbReference>
<feature type="domain" description="CMP/dCMP-type deaminase" evidence="9">
    <location>
        <begin position="1"/>
        <end position="107"/>
    </location>
</feature>
<comment type="catalytic activity">
    <reaction evidence="7 8">
        <text>adenosine(34) in tRNA + H2O + H(+) = inosine(34) in tRNA + NH4(+)</text>
        <dbReference type="Rhea" id="RHEA:43168"/>
        <dbReference type="Rhea" id="RHEA-COMP:10373"/>
        <dbReference type="Rhea" id="RHEA-COMP:10374"/>
        <dbReference type="ChEBI" id="CHEBI:15377"/>
        <dbReference type="ChEBI" id="CHEBI:15378"/>
        <dbReference type="ChEBI" id="CHEBI:28938"/>
        <dbReference type="ChEBI" id="CHEBI:74411"/>
        <dbReference type="ChEBI" id="CHEBI:82852"/>
        <dbReference type="EC" id="3.5.4.33"/>
    </reaction>
</comment>
<evidence type="ECO:0000256" key="2">
    <source>
        <dbReference type="ARBA" id="ARBA00011738"/>
    </source>
</evidence>
<dbReference type="PROSITE" id="PS00903">
    <property type="entry name" value="CYT_DCMP_DEAMINASES_1"/>
    <property type="match status" value="1"/>
</dbReference>
<dbReference type="InterPro" id="IPR002125">
    <property type="entry name" value="CMP_dCMP_dom"/>
</dbReference>
<evidence type="ECO:0000313" key="11">
    <source>
        <dbReference type="Proteomes" id="UP000177876"/>
    </source>
</evidence>
<dbReference type="SUPFAM" id="SSF53927">
    <property type="entry name" value="Cytidine deaminase-like"/>
    <property type="match status" value="1"/>
</dbReference>
<dbReference type="EC" id="3.5.4.33" evidence="8"/>
<dbReference type="FunFam" id="3.40.140.10:FF:000005">
    <property type="entry name" value="tRNA-specific adenosine deaminase"/>
    <property type="match status" value="1"/>
</dbReference>